<dbReference type="PROSITE" id="PS00671">
    <property type="entry name" value="D_2_HYDROXYACID_DH_3"/>
    <property type="match status" value="1"/>
</dbReference>
<dbReference type="PANTHER" id="PTHR10996">
    <property type="entry name" value="2-HYDROXYACID DEHYDROGENASE-RELATED"/>
    <property type="match status" value="1"/>
</dbReference>
<organism evidence="7 8">
    <name type="scientific">Thermoactinomyces intermedius</name>
    <dbReference type="NCBI Taxonomy" id="2024"/>
    <lineage>
        <taxon>Bacteria</taxon>
        <taxon>Bacillati</taxon>
        <taxon>Bacillota</taxon>
        <taxon>Bacilli</taxon>
        <taxon>Bacillales</taxon>
        <taxon>Thermoactinomycetaceae</taxon>
        <taxon>Thermoactinomyces</taxon>
    </lineage>
</organism>
<dbReference type="InterPro" id="IPR029752">
    <property type="entry name" value="D-isomer_DH_CS1"/>
</dbReference>
<dbReference type="InterPro" id="IPR036291">
    <property type="entry name" value="NAD(P)-bd_dom_sf"/>
</dbReference>
<dbReference type="Gene3D" id="3.40.50.720">
    <property type="entry name" value="NAD(P)-binding Rossmann-like Domain"/>
    <property type="match status" value="2"/>
</dbReference>
<dbReference type="InterPro" id="IPR029753">
    <property type="entry name" value="D-isomer_DH_CS"/>
</dbReference>
<evidence type="ECO:0000256" key="1">
    <source>
        <dbReference type="ARBA" id="ARBA00005854"/>
    </source>
</evidence>
<evidence type="ECO:0000313" key="8">
    <source>
        <dbReference type="Proteomes" id="UP000633619"/>
    </source>
</evidence>
<dbReference type="EMBL" id="JAECVW010000001">
    <property type="protein sequence ID" value="MBH8593891.1"/>
    <property type="molecule type" value="Genomic_DNA"/>
</dbReference>
<dbReference type="GO" id="GO:0030267">
    <property type="term" value="F:glyoxylate reductase (NADPH) activity"/>
    <property type="evidence" value="ECO:0007669"/>
    <property type="project" value="TreeGrafter"/>
</dbReference>
<evidence type="ECO:0000259" key="5">
    <source>
        <dbReference type="Pfam" id="PF00389"/>
    </source>
</evidence>
<dbReference type="Pfam" id="PF00389">
    <property type="entry name" value="2-Hacid_dh"/>
    <property type="match status" value="1"/>
</dbReference>
<dbReference type="Pfam" id="PF02826">
    <property type="entry name" value="2-Hacid_dh_C"/>
    <property type="match status" value="1"/>
</dbReference>
<dbReference type="Proteomes" id="UP000633619">
    <property type="component" value="Unassembled WGS sequence"/>
</dbReference>
<feature type="domain" description="D-isomer specific 2-hydroxyacid dehydrogenase catalytic" evidence="5">
    <location>
        <begin position="8"/>
        <end position="310"/>
    </location>
</feature>
<dbReference type="InterPro" id="IPR006139">
    <property type="entry name" value="D-isomer_2_OHA_DH_cat_dom"/>
</dbReference>
<protein>
    <submittedName>
        <fullName evidence="7">D-glycerate dehydrogenase</fullName>
    </submittedName>
</protein>
<evidence type="ECO:0000313" key="7">
    <source>
        <dbReference type="EMBL" id="MBH8593891.1"/>
    </source>
</evidence>
<feature type="domain" description="D-isomer specific 2-hydroxyacid dehydrogenase NAD-binding" evidence="6">
    <location>
        <begin position="101"/>
        <end position="278"/>
    </location>
</feature>
<sequence>MISQHYISKLKEHMEVELNPLNRQLTQSEIMQFAKDKDALLCTVSDEINSEVMDACPRLKIISNYGVGYNNIDVERATSSGIIVTNTPGVLTDATADLTWALLLDVARRVSEGDRLVRRGEWKGWEPGFLLGTEVTGKTLGIIGMGRIGQAVAYRARAFHMNVIYHSRTRLSSEEEQKLGVRWSSLNELLEEADFVSLHAPYTPETHHLIGRQALKKMKKSAYLINTARGPLVDELSLAEALRNQEIAGAALDVYEREPEVPAELKEMENVVLAPHMGSATVETREAMARLAVENLICFLKGERPPHVVNTRAWEKLYG</sequence>
<dbReference type="SUPFAM" id="SSF51735">
    <property type="entry name" value="NAD(P)-binding Rossmann-fold domains"/>
    <property type="match status" value="1"/>
</dbReference>
<keyword evidence="3" id="KW-0520">NAD</keyword>
<dbReference type="GO" id="GO:0051287">
    <property type="term" value="F:NAD binding"/>
    <property type="evidence" value="ECO:0007669"/>
    <property type="project" value="InterPro"/>
</dbReference>
<dbReference type="PROSITE" id="PS00670">
    <property type="entry name" value="D_2_HYDROXYACID_DH_2"/>
    <property type="match status" value="1"/>
</dbReference>
<dbReference type="InterPro" id="IPR006140">
    <property type="entry name" value="D-isomer_DH_NAD-bd"/>
</dbReference>
<evidence type="ECO:0000256" key="2">
    <source>
        <dbReference type="ARBA" id="ARBA00023002"/>
    </source>
</evidence>
<evidence type="ECO:0000256" key="4">
    <source>
        <dbReference type="RuleBase" id="RU003719"/>
    </source>
</evidence>
<dbReference type="InterPro" id="IPR050223">
    <property type="entry name" value="D-isomer_2-hydroxyacid_DH"/>
</dbReference>
<gene>
    <name evidence="7" type="ORF">I8U20_00940</name>
</gene>
<dbReference type="PROSITE" id="PS00065">
    <property type="entry name" value="D_2_HYDROXYACID_DH_1"/>
    <property type="match status" value="1"/>
</dbReference>
<name>A0A8I1A9F2_THEIN</name>
<comment type="similarity">
    <text evidence="1 4">Belongs to the D-isomer specific 2-hydroxyacid dehydrogenase family.</text>
</comment>
<dbReference type="FunFam" id="3.40.50.720:FF:000203">
    <property type="entry name" value="D-3-phosphoglycerate dehydrogenase (SerA)"/>
    <property type="match status" value="1"/>
</dbReference>
<reference evidence="7 8" key="1">
    <citation type="submission" date="2020-12" db="EMBL/GenBank/DDBJ databases">
        <title>WGS of Thermoactinomyces spp.</title>
        <authorList>
            <person name="Cheng K."/>
        </authorList>
    </citation>
    <scope>NUCLEOTIDE SEQUENCE [LARGE SCALE GENOMIC DNA]</scope>
    <source>
        <strain evidence="8">CICC 10671\DSM 43846</strain>
    </source>
</reference>
<dbReference type="GO" id="GO:0016618">
    <property type="term" value="F:hydroxypyruvate reductase [NAD(P)H] activity"/>
    <property type="evidence" value="ECO:0007669"/>
    <property type="project" value="TreeGrafter"/>
</dbReference>
<keyword evidence="8" id="KW-1185">Reference proteome</keyword>
<evidence type="ECO:0000256" key="3">
    <source>
        <dbReference type="ARBA" id="ARBA00023027"/>
    </source>
</evidence>
<evidence type="ECO:0000259" key="6">
    <source>
        <dbReference type="Pfam" id="PF02826"/>
    </source>
</evidence>
<keyword evidence="2 4" id="KW-0560">Oxidoreductase</keyword>
<dbReference type="AlphaFoldDB" id="A0A8I1A9F2"/>
<comment type="caution">
    <text evidence="7">The sequence shown here is derived from an EMBL/GenBank/DDBJ whole genome shotgun (WGS) entry which is preliminary data.</text>
</comment>
<dbReference type="PANTHER" id="PTHR10996:SF283">
    <property type="entry name" value="GLYOXYLATE_HYDROXYPYRUVATE REDUCTASE B"/>
    <property type="match status" value="1"/>
</dbReference>
<dbReference type="SUPFAM" id="SSF52283">
    <property type="entry name" value="Formate/glycerate dehydrogenase catalytic domain-like"/>
    <property type="match status" value="1"/>
</dbReference>
<dbReference type="GO" id="GO:0005829">
    <property type="term" value="C:cytosol"/>
    <property type="evidence" value="ECO:0007669"/>
    <property type="project" value="TreeGrafter"/>
</dbReference>
<proteinExistence type="inferred from homology"/>
<accession>A0A8I1A9F2</accession>
<dbReference type="CDD" id="cd05301">
    <property type="entry name" value="GDH"/>
    <property type="match status" value="1"/>
</dbReference>